<reference evidence="1 2" key="1">
    <citation type="submission" date="2015-07" db="EMBL/GenBank/DDBJ databases">
        <title>Draft genome sequence of the Amantichitinum ursilacus IGB-41, a new chitin-degrading bacterium.</title>
        <authorList>
            <person name="Kirstahler P."/>
            <person name="Guenther M."/>
            <person name="Grumaz C."/>
            <person name="Rupp S."/>
            <person name="Zibek S."/>
            <person name="Sohn K."/>
        </authorList>
    </citation>
    <scope>NUCLEOTIDE SEQUENCE [LARGE SCALE GENOMIC DNA]</scope>
    <source>
        <strain evidence="1 2">IGB-41</strain>
    </source>
</reference>
<comment type="caution">
    <text evidence="1">The sequence shown here is derived from an EMBL/GenBank/DDBJ whole genome shotgun (WGS) entry which is preliminary data.</text>
</comment>
<evidence type="ECO:0000313" key="2">
    <source>
        <dbReference type="Proteomes" id="UP000037939"/>
    </source>
</evidence>
<evidence type="ECO:0000313" key="1">
    <source>
        <dbReference type="EMBL" id="KPC51026.1"/>
    </source>
</evidence>
<protein>
    <submittedName>
        <fullName evidence="1">Uncharacterized protein</fullName>
    </submittedName>
</protein>
<accession>A0A0N1JS82</accession>
<proteinExistence type="predicted"/>
<organism evidence="1 2">
    <name type="scientific">Amantichitinum ursilacus</name>
    <dbReference type="NCBI Taxonomy" id="857265"/>
    <lineage>
        <taxon>Bacteria</taxon>
        <taxon>Pseudomonadati</taxon>
        <taxon>Pseudomonadota</taxon>
        <taxon>Betaproteobacteria</taxon>
        <taxon>Neisseriales</taxon>
        <taxon>Chitinibacteraceae</taxon>
        <taxon>Amantichitinum</taxon>
    </lineage>
</organism>
<gene>
    <name evidence="1" type="ORF">WG78_15730</name>
</gene>
<sequence length="221" mass="22137">MPAPVLVTLPLPLMGLAMAHGCVFCSTTVPLLVMLPLPSAPASSPVSCEPLSTVTAPLKPASCAGLASITADWFWIPNRPAPVSVLPSVPCAPCRSSSPASTILPLPRPATWSSVTTAGAAICVVAVSALLAPCTASVPPARLSVPAPLSAPALSPPCATFSTPPFRVSVLPAAPCRLPISCVLPARSSPAPLASATSAVWPMAWSCASCSVPALTVVLPL</sequence>
<dbReference type="Proteomes" id="UP000037939">
    <property type="component" value="Unassembled WGS sequence"/>
</dbReference>
<dbReference type="EMBL" id="LAQT01000022">
    <property type="protein sequence ID" value="KPC51026.1"/>
    <property type="molecule type" value="Genomic_DNA"/>
</dbReference>
<dbReference type="AlphaFoldDB" id="A0A0N1JS82"/>
<keyword evidence="2" id="KW-1185">Reference proteome</keyword>
<name>A0A0N1JS82_9NEIS</name>